<dbReference type="RefSeq" id="WP_386805618.1">
    <property type="nucleotide sequence ID" value="NZ_JBHTMU010000038.1"/>
</dbReference>
<evidence type="ECO:0000256" key="1">
    <source>
        <dbReference type="SAM" id="Phobius"/>
    </source>
</evidence>
<protein>
    <submittedName>
        <fullName evidence="3">GTPase family protein</fullName>
    </submittedName>
</protein>
<keyword evidence="1" id="KW-0812">Transmembrane</keyword>
<keyword evidence="1" id="KW-1133">Transmembrane helix</keyword>
<dbReference type="InterPro" id="IPR027417">
    <property type="entry name" value="P-loop_NTPase"/>
</dbReference>
<dbReference type="InterPro" id="IPR006073">
    <property type="entry name" value="GTP-bd"/>
</dbReference>
<dbReference type="SUPFAM" id="SSF52540">
    <property type="entry name" value="P-loop containing nucleoside triphosphate hydrolases"/>
    <property type="match status" value="1"/>
</dbReference>
<name>A0ABW3ZMS4_9RHOB</name>
<keyword evidence="1" id="KW-0472">Membrane</keyword>
<dbReference type="Pfam" id="PF01926">
    <property type="entry name" value="MMR_HSR1"/>
    <property type="match status" value="1"/>
</dbReference>
<dbReference type="PANTHER" id="PTHR42714:SF6">
    <property type="entry name" value="TRANSLATION INITIATION FACTOR IF-2"/>
    <property type="match status" value="1"/>
</dbReference>
<evidence type="ECO:0000313" key="3">
    <source>
        <dbReference type="EMBL" id="MFD1344102.1"/>
    </source>
</evidence>
<dbReference type="PANTHER" id="PTHR42714">
    <property type="entry name" value="TRNA MODIFICATION GTPASE GTPBP3"/>
    <property type="match status" value="1"/>
</dbReference>
<sequence length="518" mass="57790">MTLIKRLRPFLLRWERMLSLAALALPFVVAMCAGFLWMAEHGWLVHFIVASITLGGGARLVRLAVWWWRKRRDEPEIPVDRPDRIHARIDPGWSERERLAFQSAAEFIATETAKPRPWDDLYELGLEVVERVAQASGGAGKGVLDFTVPEALLLVDHVANRFRRDIREHLPFADSISVGTLHWFWRHRDLAQRLGTQGVYAWRVFRAIKSLPVAVLREIEGAIAGHHASFVTNEGISVVQALLLEEVAVAAVELYSGRLRFSEAELLALRMGASDEDRDRLASEDLPLRVAIAGQVSSGKSSLINALVGEDRAETDIVPTTETAQSYEGVFGDLSVVLMDMPGLDGSESAADRAQAELLSADMVLWTVRANRPAREIDRAAIEAFRRHFAAHPERRMPPFVLVVTFIDELLPQWPYPENFLGEAAMEKVHEVVGAVMRDIGGRDVYPVPVVLTDPDWNVDAVRSRLMGQSGEALMAQRNRLRVLTRSGGLRREASRARRGIEKGLSIFGSRSGQKDDG</sequence>
<evidence type="ECO:0000259" key="2">
    <source>
        <dbReference type="Pfam" id="PF01926"/>
    </source>
</evidence>
<keyword evidence="4" id="KW-1185">Reference proteome</keyword>
<dbReference type="Proteomes" id="UP001597135">
    <property type="component" value="Unassembled WGS sequence"/>
</dbReference>
<reference evidence="4" key="1">
    <citation type="journal article" date="2019" name="Int. J. Syst. Evol. Microbiol.">
        <title>The Global Catalogue of Microorganisms (GCM) 10K type strain sequencing project: providing services to taxonomists for standard genome sequencing and annotation.</title>
        <authorList>
            <consortium name="The Broad Institute Genomics Platform"/>
            <consortium name="The Broad Institute Genome Sequencing Center for Infectious Disease"/>
            <person name="Wu L."/>
            <person name="Ma J."/>
        </authorList>
    </citation>
    <scope>NUCLEOTIDE SEQUENCE [LARGE SCALE GENOMIC DNA]</scope>
    <source>
        <strain evidence="4">CCUG 62953</strain>
    </source>
</reference>
<comment type="caution">
    <text evidence="3">The sequence shown here is derived from an EMBL/GenBank/DDBJ whole genome shotgun (WGS) entry which is preliminary data.</text>
</comment>
<accession>A0ABW3ZMS4</accession>
<evidence type="ECO:0000313" key="4">
    <source>
        <dbReference type="Proteomes" id="UP001597135"/>
    </source>
</evidence>
<feature type="transmembrane region" description="Helical" evidence="1">
    <location>
        <begin position="43"/>
        <end position="61"/>
    </location>
</feature>
<organism evidence="3 4">
    <name type="scientific">Litorisediminicola beolgyonensis</name>
    <dbReference type="NCBI Taxonomy" id="1173614"/>
    <lineage>
        <taxon>Bacteria</taxon>
        <taxon>Pseudomonadati</taxon>
        <taxon>Pseudomonadota</taxon>
        <taxon>Alphaproteobacteria</taxon>
        <taxon>Rhodobacterales</taxon>
        <taxon>Paracoccaceae</taxon>
        <taxon>Litorisediminicola</taxon>
    </lineage>
</organism>
<feature type="transmembrane region" description="Helical" evidence="1">
    <location>
        <begin position="20"/>
        <end position="37"/>
    </location>
</feature>
<feature type="domain" description="G" evidence="2">
    <location>
        <begin position="289"/>
        <end position="385"/>
    </location>
</feature>
<gene>
    <name evidence="3" type="ORF">ACFQ4E_16855</name>
</gene>
<dbReference type="Gene3D" id="3.40.50.300">
    <property type="entry name" value="P-loop containing nucleotide triphosphate hydrolases"/>
    <property type="match status" value="1"/>
</dbReference>
<dbReference type="EMBL" id="JBHTMU010000038">
    <property type="protein sequence ID" value="MFD1344102.1"/>
    <property type="molecule type" value="Genomic_DNA"/>
</dbReference>
<proteinExistence type="predicted"/>